<dbReference type="Proteomes" id="UP000006727">
    <property type="component" value="Chromosome 20"/>
</dbReference>
<evidence type="ECO:0000313" key="3">
    <source>
        <dbReference type="Proteomes" id="UP000006727"/>
    </source>
</evidence>
<reference evidence="1 3" key="1">
    <citation type="journal article" date="2008" name="Science">
        <title>The Physcomitrella genome reveals evolutionary insights into the conquest of land by plants.</title>
        <authorList>
            <person name="Rensing S."/>
            <person name="Lang D."/>
            <person name="Zimmer A."/>
            <person name="Terry A."/>
            <person name="Salamov A."/>
            <person name="Shapiro H."/>
            <person name="Nishiyama T."/>
            <person name="Perroud P.-F."/>
            <person name="Lindquist E."/>
            <person name="Kamisugi Y."/>
            <person name="Tanahashi T."/>
            <person name="Sakakibara K."/>
            <person name="Fujita T."/>
            <person name="Oishi K."/>
            <person name="Shin-I T."/>
            <person name="Kuroki Y."/>
            <person name="Toyoda A."/>
            <person name="Suzuki Y."/>
            <person name="Hashimoto A."/>
            <person name="Yamaguchi K."/>
            <person name="Sugano A."/>
            <person name="Kohara Y."/>
            <person name="Fujiyama A."/>
            <person name="Anterola A."/>
            <person name="Aoki S."/>
            <person name="Ashton N."/>
            <person name="Barbazuk W.B."/>
            <person name="Barker E."/>
            <person name="Bennetzen J."/>
            <person name="Bezanilla M."/>
            <person name="Blankenship R."/>
            <person name="Cho S.H."/>
            <person name="Dutcher S."/>
            <person name="Estelle M."/>
            <person name="Fawcett J.A."/>
            <person name="Gundlach H."/>
            <person name="Hanada K."/>
            <person name="Heyl A."/>
            <person name="Hicks K.A."/>
            <person name="Hugh J."/>
            <person name="Lohr M."/>
            <person name="Mayer K."/>
            <person name="Melkozernov A."/>
            <person name="Murata T."/>
            <person name="Nelson D."/>
            <person name="Pils B."/>
            <person name="Prigge M."/>
            <person name="Reiss B."/>
            <person name="Renner T."/>
            <person name="Rombauts S."/>
            <person name="Rushton P."/>
            <person name="Sanderfoot A."/>
            <person name="Schween G."/>
            <person name="Shiu S.-H."/>
            <person name="Stueber K."/>
            <person name="Theodoulou F.L."/>
            <person name="Tu H."/>
            <person name="Van de Peer Y."/>
            <person name="Verrier P.J."/>
            <person name="Waters E."/>
            <person name="Wood A."/>
            <person name="Yang L."/>
            <person name="Cove D."/>
            <person name="Cuming A."/>
            <person name="Hasebe M."/>
            <person name="Lucas S."/>
            <person name="Mishler D.B."/>
            <person name="Reski R."/>
            <person name="Grigoriev I."/>
            <person name="Quatrano R.S."/>
            <person name="Boore J.L."/>
        </authorList>
    </citation>
    <scope>NUCLEOTIDE SEQUENCE [LARGE SCALE GENOMIC DNA]</scope>
    <source>
        <strain evidence="2 3">cv. Gransden 2004</strain>
    </source>
</reference>
<gene>
    <name evidence="1" type="ORF">PHYPA_025463</name>
</gene>
<organism evidence="1">
    <name type="scientific">Physcomitrium patens</name>
    <name type="common">Spreading-leaved earth moss</name>
    <name type="synonym">Physcomitrella patens</name>
    <dbReference type="NCBI Taxonomy" id="3218"/>
    <lineage>
        <taxon>Eukaryota</taxon>
        <taxon>Viridiplantae</taxon>
        <taxon>Streptophyta</taxon>
        <taxon>Embryophyta</taxon>
        <taxon>Bryophyta</taxon>
        <taxon>Bryophytina</taxon>
        <taxon>Bryopsida</taxon>
        <taxon>Funariidae</taxon>
        <taxon>Funariales</taxon>
        <taxon>Funariaceae</taxon>
        <taxon>Physcomitrium</taxon>
    </lineage>
</organism>
<evidence type="ECO:0000313" key="1">
    <source>
        <dbReference type="EMBL" id="PNR33519.1"/>
    </source>
</evidence>
<reference evidence="2" key="3">
    <citation type="submission" date="2020-12" db="UniProtKB">
        <authorList>
            <consortium name="EnsemblPlants"/>
        </authorList>
    </citation>
    <scope>IDENTIFICATION</scope>
</reference>
<dbReference type="Gramene" id="Pp3c20_22710V3.1">
    <property type="protein sequence ID" value="PAC:32947971.CDS.1"/>
    <property type="gene ID" value="Pp3c20_22710"/>
</dbReference>
<dbReference type="AlphaFoldDB" id="A0A2K1IW73"/>
<reference evidence="1 3" key="2">
    <citation type="journal article" date="2018" name="Plant J.">
        <title>The Physcomitrella patens chromosome-scale assembly reveals moss genome structure and evolution.</title>
        <authorList>
            <person name="Lang D."/>
            <person name="Ullrich K.K."/>
            <person name="Murat F."/>
            <person name="Fuchs J."/>
            <person name="Jenkins J."/>
            <person name="Haas F.B."/>
            <person name="Piednoel M."/>
            <person name="Gundlach H."/>
            <person name="Van Bel M."/>
            <person name="Meyberg R."/>
            <person name="Vives C."/>
            <person name="Morata J."/>
            <person name="Symeonidi A."/>
            <person name="Hiss M."/>
            <person name="Muchero W."/>
            <person name="Kamisugi Y."/>
            <person name="Saleh O."/>
            <person name="Blanc G."/>
            <person name="Decker E.L."/>
            <person name="van Gessel N."/>
            <person name="Grimwood J."/>
            <person name="Hayes R.D."/>
            <person name="Graham S.W."/>
            <person name="Gunter L.E."/>
            <person name="McDaniel S.F."/>
            <person name="Hoernstein S.N.W."/>
            <person name="Larsson A."/>
            <person name="Li F.W."/>
            <person name="Perroud P.F."/>
            <person name="Phillips J."/>
            <person name="Ranjan P."/>
            <person name="Rokshar D.S."/>
            <person name="Rothfels C.J."/>
            <person name="Schneider L."/>
            <person name="Shu S."/>
            <person name="Stevenson D.W."/>
            <person name="Thummler F."/>
            <person name="Tillich M."/>
            <person name="Villarreal Aguilar J.C."/>
            <person name="Widiez T."/>
            <person name="Wong G.K."/>
            <person name="Wymore A."/>
            <person name="Zhang Y."/>
            <person name="Zimmer A.D."/>
            <person name="Quatrano R.S."/>
            <person name="Mayer K.F.X."/>
            <person name="Goodstein D."/>
            <person name="Casacuberta J.M."/>
            <person name="Vandepoele K."/>
            <person name="Reski R."/>
            <person name="Cuming A.C."/>
            <person name="Tuskan G.A."/>
            <person name="Maumus F."/>
            <person name="Salse J."/>
            <person name="Schmutz J."/>
            <person name="Rensing S.A."/>
        </authorList>
    </citation>
    <scope>NUCLEOTIDE SEQUENCE [LARGE SCALE GENOMIC DNA]</scope>
    <source>
        <strain evidence="2 3">cv. Gransden 2004</strain>
    </source>
</reference>
<dbReference type="PaxDb" id="3218-PP1S241_21V6.1"/>
<evidence type="ECO:0000313" key="2">
    <source>
        <dbReference type="EnsemblPlants" id="PAC:32947971.CDS.1"/>
    </source>
</evidence>
<dbReference type="EMBL" id="ABEU02000020">
    <property type="protein sequence ID" value="PNR33519.1"/>
    <property type="molecule type" value="Genomic_DNA"/>
</dbReference>
<proteinExistence type="predicted"/>
<protein>
    <submittedName>
        <fullName evidence="1 2">Uncharacterized protein</fullName>
    </submittedName>
</protein>
<name>A0A2K1IW73_PHYPA</name>
<accession>A0A2K1IW73</accession>
<dbReference type="EnsemblPlants" id="Pp3c20_22710V3.1">
    <property type="protein sequence ID" value="PAC:32947971.CDS.1"/>
    <property type="gene ID" value="Pp3c20_22710"/>
</dbReference>
<dbReference type="InParanoid" id="A0A2K1IW73"/>
<keyword evidence="3" id="KW-1185">Reference proteome</keyword>
<sequence length="74" mass="8328">MGLRIVAWLPQTVSAMDAELLDFFTALLRGSNPSLGFHLRTEGWVRSKFHLRLEEFVSVGPRVKPESMPIPPPP</sequence>